<dbReference type="Proteomes" id="UP000014760">
    <property type="component" value="Unassembled WGS sequence"/>
</dbReference>
<dbReference type="EMBL" id="AMQN01013694">
    <property type="status" value="NOT_ANNOTATED_CDS"/>
    <property type="molecule type" value="Genomic_DNA"/>
</dbReference>
<dbReference type="EnsemblMetazoa" id="CapteT211638">
    <property type="protein sequence ID" value="CapteP211638"/>
    <property type="gene ID" value="CapteG211638"/>
</dbReference>
<dbReference type="InterPro" id="IPR035983">
    <property type="entry name" value="Hect_E3_ubiquitin_ligase"/>
</dbReference>
<evidence type="ECO:0000256" key="1">
    <source>
        <dbReference type="SAM" id="MobiDB-lite"/>
    </source>
</evidence>
<sequence length="681" mass="77783">MEKPIFCSIYSVDNKRKMQVWFIKEFRRRVSSHEEGKHLRIESDWESIKPADQLFNDRCKESKYTMFLFDGTDDVPDLRTLKHYHAIANALDRKGETQFVPIGLCTKARLGPFESLIGQYNLIRFESVSDIENENSWKSLFKDIFPNKDPHTGRVVVSQPSPYQLKMKKKFEEDAAALEQSNEIPAAQSCPVSSSSFTGARYRPNQSPVGLSTPSTESHEETLRKTEPFEEKFKKAEPIEGTHKRADELPYVTQQMSKVSLGGTLGEVPENRDQTQPPNLTLGLDGAGGSDAASESVERGADSDQQKDVSNTSGNPSLNFQSGMISVRGDPSFRSTFNMKVRRCEVLNDLFDIFYKEKLENILQCKVNAEFAGEASGSGVLLDILSAYWEDFFENYSKGEDEKVLQAHLIKDNLGCSGRILRFGFEYCPKREQPLRFFPHQLCLASIINVIHPSSISDNMDKYKAIWSASLYAYVGATSGEKIKAIYEDPKSASEDQWEEIDYILGLFFEKNYLVNADNIRDKLCHLAEVYLLQKSKTSLELMGLHDWKNLYSEHFGDIDKIVEFSKQFHPTSDDVLKALKRKEPKNKDEAAALKNLDKFIVGLTLVELKKFLRFVTGSALKPKQISVEFSNDEHRPFNARTCSCLLYIPLNVKYNKFKRMFIKIISDEMHQDMTWVLSHY</sequence>
<reference evidence="4" key="1">
    <citation type="submission" date="2012-12" db="EMBL/GenBank/DDBJ databases">
        <authorList>
            <person name="Hellsten U."/>
            <person name="Grimwood J."/>
            <person name="Chapman J.A."/>
            <person name="Shapiro H."/>
            <person name="Aerts A."/>
            <person name="Otillar R.P."/>
            <person name="Terry A.Y."/>
            <person name="Boore J.L."/>
            <person name="Simakov O."/>
            <person name="Marletaz F."/>
            <person name="Cho S.-J."/>
            <person name="Edsinger-Gonzales E."/>
            <person name="Havlak P."/>
            <person name="Kuo D.-H."/>
            <person name="Larsson T."/>
            <person name="Lv J."/>
            <person name="Arendt D."/>
            <person name="Savage R."/>
            <person name="Osoegawa K."/>
            <person name="de Jong P."/>
            <person name="Lindberg D.R."/>
            <person name="Seaver E.C."/>
            <person name="Weisblat D.A."/>
            <person name="Putnam N.H."/>
            <person name="Grigoriev I.V."/>
            <person name="Rokhsar D.S."/>
        </authorList>
    </citation>
    <scope>NUCLEOTIDE SEQUENCE</scope>
    <source>
        <strain evidence="4">I ESC-2004</strain>
    </source>
</reference>
<evidence type="ECO:0000313" key="3">
    <source>
        <dbReference type="EnsemblMetazoa" id="CapteP211638"/>
    </source>
</evidence>
<dbReference type="GO" id="GO:0004842">
    <property type="term" value="F:ubiquitin-protein transferase activity"/>
    <property type="evidence" value="ECO:0007669"/>
    <property type="project" value="InterPro"/>
</dbReference>
<evidence type="ECO:0000313" key="4">
    <source>
        <dbReference type="Proteomes" id="UP000014760"/>
    </source>
</evidence>
<feature type="compositionally biased region" description="Basic and acidic residues" evidence="1">
    <location>
        <begin position="296"/>
        <end position="307"/>
    </location>
</feature>
<name>R7TD13_CAPTE</name>
<gene>
    <name evidence="2" type="ORF">CAPTEDRAFT_211638</name>
</gene>
<organism evidence="2">
    <name type="scientific">Capitella teleta</name>
    <name type="common">Polychaete worm</name>
    <dbReference type="NCBI Taxonomy" id="283909"/>
    <lineage>
        <taxon>Eukaryota</taxon>
        <taxon>Metazoa</taxon>
        <taxon>Spiralia</taxon>
        <taxon>Lophotrochozoa</taxon>
        <taxon>Annelida</taxon>
        <taxon>Polychaeta</taxon>
        <taxon>Sedentaria</taxon>
        <taxon>Scolecida</taxon>
        <taxon>Capitellidae</taxon>
        <taxon>Capitella</taxon>
    </lineage>
</organism>
<accession>R7TD13</accession>
<dbReference type="AlphaFoldDB" id="R7TD13"/>
<protein>
    <recommendedName>
        <fullName evidence="5">HECT domain-containing protein</fullName>
    </recommendedName>
</protein>
<reference evidence="2 4" key="2">
    <citation type="journal article" date="2013" name="Nature">
        <title>Insights into bilaterian evolution from three spiralian genomes.</title>
        <authorList>
            <person name="Simakov O."/>
            <person name="Marletaz F."/>
            <person name="Cho S.J."/>
            <person name="Edsinger-Gonzales E."/>
            <person name="Havlak P."/>
            <person name="Hellsten U."/>
            <person name="Kuo D.H."/>
            <person name="Larsson T."/>
            <person name="Lv J."/>
            <person name="Arendt D."/>
            <person name="Savage R."/>
            <person name="Osoegawa K."/>
            <person name="de Jong P."/>
            <person name="Grimwood J."/>
            <person name="Chapman J.A."/>
            <person name="Shapiro H."/>
            <person name="Aerts A."/>
            <person name="Otillar R.P."/>
            <person name="Terry A.Y."/>
            <person name="Boore J.L."/>
            <person name="Grigoriev I.V."/>
            <person name="Lindberg D.R."/>
            <person name="Seaver E.C."/>
            <person name="Weisblat D.A."/>
            <person name="Putnam N.H."/>
            <person name="Rokhsar D.S."/>
        </authorList>
    </citation>
    <scope>NUCLEOTIDE SEQUENCE</scope>
    <source>
        <strain evidence="2 4">I ESC-2004</strain>
    </source>
</reference>
<feature type="region of interest" description="Disordered" evidence="1">
    <location>
        <begin position="179"/>
        <end position="322"/>
    </location>
</feature>
<keyword evidence="4" id="KW-1185">Reference proteome</keyword>
<dbReference type="SUPFAM" id="SSF56204">
    <property type="entry name" value="Hect, E3 ligase catalytic domain"/>
    <property type="match status" value="1"/>
</dbReference>
<feature type="compositionally biased region" description="Polar residues" evidence="1">
    <location>
        <begin position="190"/>
        <end position="216"/>
    </location>
</feature>
<dbReference type="OrthoDB" id="6141057at2759"/>
<proteinExistence type="predicted"/>
<feature type="compositionally biased region" description="Basic and acidic residues" evidence="1">
    <location>
        <begin position="217"/>
        <end position="248"/>
    </location>
</feature>
<evidence type="ECO:0000313" key="2">
    <source>
        <dbReference type="EMBL" id="ELT91619.1"/>
    </source>
</evidence>
<feature type="compositionally biased region" description="Polar residues" evidence="1">
    <location>
        <begin position="308"/>
        <end position="322"/>
    </location>
</feature>
<dbReference type="HOGENOM" id="CLU_421272_0_0_1"/>
<dbReference type="EMBL" id="KB310405">
    <property type="protein sequence ID" value="ELT91619.1"/>
    <property type="molecule type" value="Genomic_DNA"/>
</dbReference>
<reference evidence="3" key="3">
    <citation type="submission" date="2015-06" db="UniProtKB">
        <authorList>
            <consortium name="EnsemblMetazoa"/>
        </authorList>
    </citation>
    <scope>IDENTIFICATION</scope>
</reference>
<evidence type="ECO:0008006" key="5">
    <source>
        <dbReference type="Google" id="ProtNLM"/>
    </source>
</evidence>